<feature type="chain" id="PRO_5033026607" evidence="3">
    <location>
        <begin position="22"/>
        <end position="188"/>
    </location>
</feature>
<comment type="caution">
    <text evidence="5">The sequence shown here is derived from an EMBL/GenBank/DDBJ whole genome shotgun (WGS) entry which is preliminary data.</text>
</comment>
<organism evidence="5 6">
    <name type="scientific">Urocolius indicus</name>
    <name type="common">Red-faced mousebird</name>
    <name type="synonym">Colius indicus</name>
    <dbReference type="NCBI Taxonomy" id="458196"/>
    <lineage>
        <taxon>Eukaryota</taxon>
        <taxon>Metazoa</taxon>
        <taxon>Chordata</taxon>
        <taxon>Craniata</taxon>
        <taxon>Vertebrata</taxon>
        <taxon>Euteleostomi</taxon>
        <taxon>Archelosauria</taxon>
        <taxon>Archosauria</taxon>
        <taxon>Dinosauria</taxon>
        <taxon>Saurischia</taxon>
        <taxon>Theropoda</taxon>
        <taxon>Coelurosauria</taxon>
        <taxon>Aves</taxon>
        <taxon>Neognathae</taxon>
        <taxon>Neoaves</taxon>
        <taxon>Telluraves</taxon>
        <taxon>Coraciimorphae</taxon>
        <taxon>Coliiformes</taxon>
        <taxon>Coliidae</taxon>
        <taxon>Urocolius</taxon>
    </lineage>
</organism>
<protein>
    <submittedName>
        <fullName evidence="5">LCN15 protein</fullName>
    </submittedName>
</protein>
<dbReference type="InterPro" id="IPR002345">
    <property type="entry name" value="Lipocalin"/>
</dbReference>
<keyword evidence="3" id="KW-0732">Signal</keyword>
<evidence type="ECO:0000256" key="3">
    <source>
        <dbReference type="SAM" id="SignalP"/>
    </source>
</evidence>
<accession>A0A852L2V6</accession>
<feature type="non-terminal residue" evidence="5">
    <location>
        <position position="1"/>
    </location>
</feature>
<evidence type="ECO:0000259" key="4">
    <source>
        <dbReference type="Pfam" id="PF00061"/>
    </source>
</evidence>
<dbReference type="Pfam" id="PF00061">
    <property type="entry name" value="Lipocalin"/>
    <property type="match status" value="1"/>
</dbReference>
<feature type="domain" description="Lipocalin/cytosolic fatty-acid binding" evidence="4">
    <location>
        <begin position="34"/>
        <end position="170"/>
    </location>
</feature>
<dbReference type="InterPro" id="IPR012674">
    <property type="entry name" value="Calycin"/>
</dbReference>
<dbReference type="OrthoDB" id="9627583at2759"/>
<dbReference type="InterPro" id="IPR000566">
    <property type="entry name" value="Lipocln_cytosolic_FA-bd_dom"/>
</dbReference>
<proteinExistence type="inferred from homology"/>
<keyword evidence="6" id="KW-1185">Reference proteome</keyword>
<dbReference type="PANTHER" id="PTHR11430">
    <property type="entry name" value="LIPOCALIN"/>
    <property type="match status" value="1"/>
</dbReference>
<gene>
    <name evidence="5" type="primary">Lcn15</name>
    <name evidence="5" type="ORF">UROIND_R06792</name>
</gene>
<dbReference type="AlphaFoldDB" id="A0A852L2V6"/>
<dbReference type="PANTHER" id="PTHR11430:SF77">
    <property type="entry name" value="LIPOCALIN-LIKE 1 PROTEIN"/>
    <property type="match status" value="1"/>
</dbReference>
<feature type="signal peptide" evidence="3">
    <location>
        <begin position="1"/>
        <end position="21"/>
    </location>
</feature>
<reference evidence="5" key="1">
    <citation type="submission" date="2020-02" db="EMBL/GenBank/DDBJ databases">
        <title>Bird 10,000 Genomes (B10K) Project - Family phase.</title>
        <authorList>
            <person name="Zhang G."/>
        </authorList>
    </citation>
    <scope>NUCLEOTIDE SEQUENCE</scope>
    <source>
        <strain evidence="5">B10K-DU-030-59</strain>
    </source>
</reference>
<sequence length="188" mass="20679">MMMVLPSLALALLCLLRAGTQVPVQPGFDAQKFAGMWHIAAAASNCSLFLRMKDGMKSPSTTISITPEGDMAMTLLLPLLDRCQKLELLLQQRGQPGHYVGTSAQEKRELQVLDTDYGHYGIVQQLQPSGQGHSVGLQLLTRGQDVNPQLLQRFQELLPTVGLTKDMLAVLPRSGECQEAAEWPRWSP</sequence>
<evidence type="ECO:0000313" key="6">
    <source>
        <dbReference type="Proteomes" id="UP000654395"/>
    </source>
</evidence>
<comment type="similarity">
    <text evidence="1 2">Belongs to the calycin superfamily. Lipocalin family.</text>
</comment>
<dbReference type="Gene3D" id="2.40.128.20">
    <property type="match status" value="1"/>
</dbReference>
<dbReference type="Proteomes" id="UP000654395">
    <property type="component" value="Unassembled WGS sequence"/>
</dbReference>
<dbReference type="SUPFAM" id="SSF50814">
    <property type="entry name" value="Lipocalins"/>
    <property type="match status" value="1"/>
</dbReference>
<evidence type="ECO:0000256" key="1">
    <source>
        <dbReference type="ARBA" id="ARBA00006889"/>
    </source>
</evidence>
<evidence type="ECO:0000256" key="2">
    <source>
        <dbReference type="RuleBase" id="RU003695"/>
    </source>
</evidence>
<dbReference type="PRINTS" id="PR00179">
    <property type="entry name" value="LIPOCALIN"/>
</dbReference>
<dbReference type="PRINTS" id="PR01254">
    <property type="entry name" value="PGNDSYNTHASE"/>
</dbReference>
<dbReference type="EMBL" id="WBNH01010382">
    <property type="protein sequence ID" value="NXX84599.1"/>
    <property type="molecule type" value="Genomic_DNA"/>
</dbReference>
<feature type="non-terminal residue" evidence="5">
    <location>
        <position position="188"/>
    </location>
</feature>
<dbReference type="GO" id="GO:0036094">
    <property type="term" value="F:small molecule binding"/>
    <property type="evidence" value="ECO:0007669"/>
    <property type="project" value="InterPro"/>
</dbReference>
<dbReference type="PROSITE" id="PS00213">
    <property type="entry name" value="LIPOCALIN"/>
    <property type="match status" value="1"/>
</dbReference>
<dbReference type="InterPro" id="IPR022272">
    <property type="entry name" value="Lipocalin_CS"/>
</dbReference>
<name>A0A852L2V6_UROIN</name>
<evidence type="ECO:0000313" key="5">
    <source>
        <dbReference type="EMBL" id="NXX84599.1"/>
    </source>
</evidence>